<feature type="compositionally biased region" description="Polar residues" evidence="2">
    <location>
        <begin position="655"/>
        <end position="671"/>
    </location>
</feature>
<name>A0AAJ0C742_9PEZI</name>
<feature type="compositionally biased region" description="Basic and acidic residues" evidence="2">
    <location>
        <begin position="718"/>
        <end position="729"/>
    </location>
</feature>
<feature type="compositionally biased region" description="Basic and acidic residues" evidence="2">
    <location>
        <begin position="641"/>
        <end position="651"/>
    </location>
</feature>
<dbReference type="InterPro" id="IPR014756">
    <property type="entry name" value="Ig_E-set"/>
</dbReference>
<dbReference type="Proteomes" id="UP001244011">
    <property type="component" value="Unassembled WGS sequence"/>
</dbReference>
<dbReference type="GO" id="GO:0031625">
    <property type="term" value="F:ubiquitin protein ligase binding"/>
    <property type="evidence" value="ECO:0007669"/>
    <property type="project" value="TreeGrafter"/>
</dbReference>
<dbReference type="InterPro" id="IPR050357">
    <property type="entry name" value="Arrestin_domain-protein"/>
</dbReference>
<dbReference type="Pfam" id="PF02752">
    <property type="entry name" value="Arrestin_C"/>
    <property type="match status" value="1"/>
</dbReference>
<dbReference type="SUPFAM" id="SSF81296">
    <property type="entry name" value="E set domains"/>
    <property type="match status" value="1"/>
</dbReference>
<feature type="compositionally biased region" description="Basic and acidic residues" evidence="2">
    <location>
        <begin position="386"/>
        <end position="395"/>
    </location>
</feature>
<dbReference type="PANTHER" id="PTHR11188:SF161">
    <property type="entry name" value="PH-RESPONSE REGULATOR PROTEIN PALF_RIM8"/>
    <property type="match status" value="1"/>
</dbReference>
<feature type="region of interest" description="Disordered" evidence="2">
    <location>
        <begin position="1"/>
        <end position="20"/>
    </location>
</feature>
<dbReference type="GO" id="GO:0005886">
    <property type="term" value="C:plasma membrane"/>
    <property type="evidence" value="ECO:0007669"/>
    <property type="project" value="TreeGrafter"/>
</dbReference>
<dbReference type="RefSeq" id="XP_060286155.1">
    <property type="nucleotide sequence ID" value="XM_060423445.1"/>
</dbReference>
<reference evidence="4" key="1">
    <citation type="submission" date="2023-06" db="EMBL/GenBank/DDBJ databases">
        <title>Genome-scale phylogeny and comparative genomics of the fungal order Sordariales.</title>
        <authorList>
            <consortium name="Lawrence Berkeley National Laboratory"/>
            <person name="Hensen N."/>
            <person name="Bonometti L."/>
            <person name="Westerberg I."/>
            <person name="Brannstrom I.O."/>
            <person name="Guillou S."/>
            <person name="Cros-Aarteil S."/>
            <person name="Calhoun S."/>
            <person name="Haridas S."/>
            <person name="Kuo A."/>
            <person name="Mondo S."/>
            <person name="Pangilinan J."/>
            <person name="Riley R."/>
            <person name="Labutti K."/>
            <person name="Andreopoulos B."/>
            <person name="Lipzen A."/>
            <person name="Chen C."/>
            <person name="Yanf M."/>
            <person name="Daum C."/>
            <person name="Ng V."/>
            <person name="Clum A."/>
            <person name="Steindorff A."/>
            <person name="Ohm R."/>
            <person name="Martin F."/>
            <person name="Silar P."/>
            <person name="Natvig D."/>
            <person name="Lalanne C."/>
            <person name="Gautier V."/>
            <person name="Ament-Velasquez S.L."/>
            <person name="Kruys A."/>
            <person name="Hutchinson M.I."/>
            <person name="Powell A.J."/>
            <person name="Barry K."/>
            <person name="Miller A.N."/>
            <person name="Grigoriev I.V."/>
            <person name="Debuchy R."/>
            <person name="Gladieux P."/>
            <person name="Thoren M.H."/>
            <person name="Johannesson H."/>
        </authorList>
    </citation>
    <scope>NUCLEOTIDE SEQUENCE</scope>
    <source>
        <strain evidence="4">8032-3</strain>
    </source>
</reference>
<feature type="compositionally biased region" description="Polar residues" evidence="2">
    <location>
        <begin position="311"/>
        <end position="320"/>
    </location>
</feature>
<comment type="similarity">
    <text evidence="1">Belongs to the arrestin family. PalF/RIM8 subfamily.</text>
</comment>
<feature type="region of interest" description="Disordered" evidence="2">
    <location>
        <begin position="377"/>
        <end position="397"/>
    </location>
</feature>
<protein>
    <submittedName>
        <fullName evidence="4">Arrestin</fullName>
    </submittedName>
</protein>
<sequence length="804" mass="85409">MGPYSGDSTPAASPSLEETPSSRSFFSRFALPIRQRTRNLADFHIRPADPHRKYSAGDHVCGAVILTILKPVRITHLTVSLHGYVRVYKGPNGAANEPAVVPAEIPAQGRSSLKYYGNGFASLFQDEQVLSADGRLETGKYEFNFDLLFPDKGLPSSIDFERGTISYMITATLTRPTPISPTTSCERKIYLVEKLDVGPLTPPRARTIYLEPLPKKSKRKRPVGADKGPAVASDTTEPASDLDSTRANENSTEGSLSVVGDDLGLDPAIHPRSPVPSDVRSEVSGDSGISGSTGLSRGAGGDHSHARESGSHQAGANRLSTTEDRTITATIELLKGGCLPGDMIPVKISVQHIKRIKSMHGVIVTLYRQGRIDSSPPLPPFKKLSKGREKEEYYPKSRTGLGGLSLSSAGPCSVFRKDLSQAFSPLIIDPVSLTASVTTSVRVPEDVFPTIKGVPGEMITFKYQLEVIVDLGGKLASQIQSGQSSAPRVGTLGAPAAIPLTSNPYEGGAASLASWGGSLIDTDRLRREKGVISVAFEVVVGTVDSMRQRGRGLSRPPASTYTQQVAESSIFEGPAEEKGGWQNGLEDDGHGHGYGHGPQAYSSEYGPIPADAPERYSYFSSPEPAAPVYIPPPEVPDDSGLTEKDRIRQAEQRLLPSQPTESPVAGPSTSPFLEGANIYDAEDEPEAGPSQPPPAQTSEGPSAPTLDELSSGTEAASTDDKQELERLRLLAEASVPPEFPEDCEPGPVAGPSSPAATTPSPATFEPSAPVLSDDEGYGPGYAMAEPSSSHLPSPPPEPLPRYER</sequence>
<dbReference type="InterPro" id="IPR014752">
    <property type="entry name" value="Arrestin-like_C"/>
</dbReference>
<proteinExistence type="inferred from homology"/>
<dbReference type="PANTHER" id="PTHR11188">
    <property type="entry name" value="ARRESTIN DOMAIN CONTAINING PROTEIN"/>
    <property type="match status" value="1"/>
</dbReference>
<gene>
    <name evidence="4" type="ORF">QBC33DRAFT_306748</name>
</gene>
<organism evidence="4 5">
    <name type="scientific">Phialemonium atrogriseum</name>
    <dbReference type="NCBI Taxonomy" id="1093897"/>
    <lineage>
        <taxon>Eukaryota</taxon>
        <taxon>Fungi</taxon>
        <taxon>Dikarya</taxon>
        <taxon>Ascomycota</taxon>
        <taxon>Pezizomycotina</taxon>
        <taxon>Sordariomycetes</taxon>
        <taxon>Sordariomycetidae</taxon>
        <taxon>Cephalothecales</taxon>
        <taxon>Cephalothecaceae</taxon>
        <taxon>Phialemonium</taxon>
    </lineage>
</organism>
<feature type="compositionally biased region" description="Low complexity" evidence="2">
    <location>
        <begin position="745"/>
        <end position="769"/>
    </location>
</feature>
<dbReference type="InterPro" id="IPR011022">
    <property type="entry name" value="Arrestin_C-like"/>
</dbReference>
<feature type="region of interest" description="Disordered" evidence="2">
    <location>
        <begin position="208"/>
        <end position="321"/>
    </location>
</feature>
<feature type="domain" description="Arrestin C-terminal-like" evidence="3">
    <location>
        <begin position="323"/>
        <end position="486"/>
    </location>
</feature>
<dbReference type="SMART" id="SM01017">
    <property type="entry name" value="Arrestin_C"/>
    <property type="match status" value="1"/>
</dbReference>
<accession>A0AAJ0C742</accession>
<dbReference type="EMBL" id="MU839001">
    <property type="protein sequence ID" value="KAK1769942.1"/>
    <property type="molecule type" value="Genomic_DNA"/>
</dbReference>
<dbReference type="Gene3D" id="2.60.40.640">
    <property type="match status" value="1"/>
</dbReference>
<dbReference type="AlphaFoldDB" id="A0AAJ0C742"/>
<dbReference type="GeneID" id="85306632"/>
<feature type="compositionally biased region" description="Basic and acidic residues" evidence="2">
    <location>
        <begin position="300"/>
        <end position="310"/>
    </location>
</feature>
<keyword evidence="5" id="KW-1185">Reference proteome</keyword>
<evidence type="ECO:0000256" key="2">
    <source>
        <dbReference type="SAM" id="MobiDB-lite"/>
    </source>
</evidence>
<dbReference type="GO" id="GO:0005829">
    <property type="term" value="C:cytosol"/>
    <property type="evidence" value="ECO:0007669"/>
    <property type="project" value="TreeGrafter"/>
</dbReference>
<dbReference type="InterPro" id="IPR011021">
    <property type="entry name" value="Arrestin-like_N"/>
</dbReference>
<evidence type="ECO:0000256" key="1">
    <source>
        <dbReference type="ARBA" id="ARBA00037950"/>
    </source>
</evidence>
<dbReference type="GO" id="GO:0070086">
    <property type="term" value="P:ubiquitin-dependent endocytosis"/>
    <property type="evidence" value="ECO:0007669"/>
    <property type="project" value="TreeGrafter"/>
</dbReference>
<evidence type="ECO:0000313" key="4">
    <source>
        <dbReference type="EMBL" id="KAK1769942.1"/>
    </source>
</evidence>
<comment type="caution">
    <text evidence="4">The sequence shown here is derived from an EMBL/GenBank/DDBJ whole genome shotgun (WGS) entry which is preliminary data.</text>
</comment>
<dbReference type="GO" id="GO:0030674">
    <property type="term" value="F:protein-macromolecule adaptor activity"/>
    <property type="evidence" value="ECO:0007669"/>
    <property type="project" value="TreeGrafter"/>
</dbReference>
<evidence type="ECO:0000259" key="3">
    <source>
        <dbReference type="SMART" id="SM01017"/>
    </source>
</evidence>
<dbReference type="Pfam" id="PF00339">
    <property type="entry name" value="Arrestin_N"/>
    <property type="match status" value="1"/>
</dbReference>
<evidence type="ECO:0000313" key="5">
    <source>
        <dbReference type="Proteomes" id="UP001244011"/>
    </source>
</evidence>
<feature type="compositionally biased region" description="Pro residues" evidence="2">
    <location>
        <begin position="792"/>
        <end position="804"/>
    </location>
</feature>
<feature type="region of interest" description="Disordered" evidence="2">
    <location>
        <begin position="572"/>
        <end position="804"/>
    </location>
</feature>
<feature type="compositionally biased region" description="Polar residues" evidence="2">
    <location>
        <begin position="245"/>
        <end position="255"/>
    </location>
</feature>